<dbReference type="PANTHER" id="PTHR42673">
    <property type="entry name" value="MALEYLACETOACETATE ISOMERASE"/>
    <property type="match status" value="1"/>
</dbReference>
<dbReference type="EMBL" id="CP008884">
    <property type="protein sequence ID" value="AIF46176.1"/>
    <property type="molecule type" value="Genomic_DNA"/>
</dbReference>
<dbReference type="GO" id="GO:0016034">
    <property type="term" value="F:maleylacetoacetate isomerase activity"/>
    <property type="evidence" value="ECO:0007669"/>
    <property type="project" value="TreeGrafter"/>
</dbReference>
<evidence type="ECO:0000313" key="2">
    <source>
        <dbReference type="EMBL" id="AIF46176.1"/>
    </source>
</evidence>
<dbReference type="Pfam" id="PF13410">
    <property type="entry name" value="GST_C_2"/>
    <property type="match status" value="1"/>
</dbReference>
<protein>
    <submittedName>
        <fullName evidence="2">Glutathione S-transferase</fullName>
    </submittedName>
</protein>
<dbReference type="Proteomes" id="UP000027987">
    <property type="component" value="Chromosome"/>
</dbReference>
<dbReference type="PATRIC" id="fig|1217721.7.peg.502"/>
<dbReference type="GO" id="GO:0006559">
    <property type="term" value="P:L-phenylalanine catabolic process"/>
    <property type="evidence" value="ECO:0007669"/>
    <property type="project" value="TreeGrafter"/>
</dbReference>
<keyword evidence="3" id="KW-1185">Reference proteome</keyword>
<dbReference type="InterPro" id="IPR004045">
    <property type="entry name" value="Glutathione_S-Trfase_N"/>
</dbReference>
<dbReference type="InterPro" id="IPR040079">
    <property type="entry name" value="Glutathione_S-Trfase"/>
</dbReference>
<dbReference type="PROSITE" id="PS50404">
    <property type="entry name" value="GST_NTER"/>
    <property type="match status" value="1"/>
</dbReference>
<dbReference type="SUPFAM" id="SSF52833">
    <property type="entry name" value="Thioredoxin-like"/>
    <property type="match status" value="1"/>
</dbReference>
<dbReference type="InterPro" id="IPR036249">
    <property type="entry name" value="Thioredoxin-like_sf"/>
</dbReference>
<dbReference type="InterPro" id="IPR036282">
    <property type="entry name" value="Glutathione-S-Trfase_C_sf"/>
</dbReference>
<feature type="domain" description="GST N-terminal" evidence="1">
    <location>
        <begin position="2"/>
        <end position="82"/>
    </location>
</feature>
<dbReference type="SFLD" id="SFLDS00019">
    <property type="entry name" value="Glutathione_Transferase_(cytos"/>
    <property type="match status" value="1"/>
</dbReference>
<dbReference type="PANTHER" id="PTHR42673:SF4">
    <property type="entry name" value="MALEYLACETOACETATE ISOMERASE"/>
    <property type="match status" value="1"/>
</dbReference>
<dbReference type="Gene3D" id="1.20.1050.10">
    <property type="match status" value="1"/>
</dbReference>
<dbReference type="CDD" id="cd03194">
    <property type="entry name" value="GST_C_3"/>
    <property type="match status" value="1"/>
</dbReference>
<dbReference type="GO" id="GO:0006749">
    <property type="term" value="P:glutathione metabolic process"/>
    <property type="evidence" value="ECO:0007669"/>
    <property type="project" value="TreeGrafter"/>
</dbReference>
<sequence length="227" mass="25355">MPALYIANKNYSSWSLRPWVLMKHLGLPFDEKLMVFGEGSNWEAFRQFSPSGRVPCLRDGDTVVWDSLAIAEYLAESHVGVWPSDRDARAWARCSAAEMHSGFGTLRNECGMNCGIRVRLHAIGPALKADVARINELWNEGLSRFGGPYLAGSTFTAVDAFYAPVVFRIQTYGLPLDGAASAYVQRILALPAMREWYTAALAEPWRDHAHEAETLRYGEVTEDLRLA</sequence>
<proteinExistence type="predicted"/>
<dbReference type="CDD" id="cd03043">
    <property type="entry name" value="GST_N_1"/>
    <property type="match status" value="1"/>
</dbReference>
<dbReference type="HOGENOM" id="CLU_070658_0_0_6"/>
<reference evidence="2 3" key="1">
    <citation type="submission" date="2014-07" db="EMBL/GenBank/DDBJ databases">
        <title>Complete Genome Sequence of Dyella japonica Strain A8 Isolated from Malaysian Tropical Soil.</title>
        <authorList>
            <person name="Hui R.K.H."/>
            <person name="Chen J.-W."/>
            <person name="Chan K.-G."/>
            <person name="Leung F.C.C."/>
        </authorList>
    </citation>
    <scope>NUCLEOTIDE SEQUENCE [LARGE SCALE GENOMIC DNA]</scope>
    <source>
        <strain evidence="2 3">A8</strain>
    </source>
</reference>
<dbReference type="OrthoDB" id="9799538at2"/>
<dbReference type="Gene3D" id="3.40.30.10">
    <property type="entry name" value="Glutaredoxin"/>
    <property type="match status" value="1"/>
</dbReference>
<dbReference type="SUPFAM" id="SSF47616">
    <property type="entry name" value="GST C-terminal domain-like"/>
    <property type="match status" value="1"/>
</dbReference>
<evidence type="ECO:0000313" key="3">
    <source>
        <dbReference type="Proteomes" id="UP000027987"/>
    </source>
</evidence>
<dbReference type="STRING" id="1217721.HY57_02360"/>
<gene>
    <name evidence="2" type="ORF">HY57_02360</name>
</gene>
<organism evidence="2 3">
    <name type="scientific">Dyella japonica A8</name>
    <dbReference type="NCBI Taxonomy" id="1217721"/>
    <lineage>
        <taxon>Bacteria</taxon>
        <taxon>Pseudomonadati</taxon>
        <taxon>Pseudomonadota</taxon>
        <taxon>Gammaproteobacteria</taxon>
        <taxon>Lysobacterales</taxon>
        <taxon>Rhodanobacteraceae</taxon>
        <taxon>Dyella</taxon>
    </lineage>
</organism>
<keyword evidence="2" id="KW-0808">Transferase</keyword>
<dbReference type="Pfam" id="PF13409">
    <property type="entry name" value="GST_N_2"/>
    <property type="match status" value="1"/>
</dbReference>
<dbReference type="AlphaFoldDB" id="A0A075JVP9"/>
<dbReference type="GO" id="GO:0004364">
    <property type="term" value="F:glutathione transferase activity"/>
    <property type="evidence" value="ECO:0007669"/>
    <property type="project" value="TreeGrafter"/>
</dbReference>
<dbReference type="KEGG" id="dja:HY57_02360"/>
<name>A0A075JVP9_9GAMM</name>
<evidence type="ECO:0000259" key="1">
    <source>
        <dbReference type="PROSITE" id="PS50404"/>
    </source>
</evidence>
<accession>A0A075JVP9</accession>
<dbReference type="RefSeq" id="WP_019463917.1">
    <property type="nucleotide sequence ID" value="NZ_ALOY01000093.1"/>
</dbReference>